<dbReference type="Gene3D" id="3.40.50.2000">
    <property type="entry name" value="Glycogen Phosphorylase B"/>
    <property type="match status" value="1"/>
</dbReference>
<name>A0ABV4CCR2_9PSEU</name>
<accession>A0ABV4CCR2</accession>
<evidence type="ECO:0000313" key="9">
    <source>
        <dbReference type="EMBL" id="MEY8037807.1"/>
    </source>
</evidence>
<dbReference type="InterPro" id="IPR009721">
    <property type="entry name" value="O-acyltransferase_WSD1_C"/>
</dbReference>
<evidence type="ECO:0000259" key="6">
    <source>
        <dbReference type="Pfam" id="PF04101"/>
    </source>
</evidence>
<evidence type="ECO:0000313" key="10">
    <source>
        <dbReference type="Proteomes" id="UP001564626"/>
    </source>
</evidence>
<dbReference type="RefSeq" id="WP_345365899.1">
    <property type="nucleotide sequence ID" value="NZ_BAABII010000016.1"/>
</dbReference>
<dbReference type="PANTHER" id="PTHR43025:SF3">
    <property type="entry name" value="MONOGALACTOSYLDIACYLGLYCEROL SYNTHASE 1, CHLOROPLASTIC"/>
    <property type="match status" value="1"/>
</dbReference>
<feature type="domain" description="Glycosyl transferase family 28 C-terminal" evidence="6">
    <location>
        <begin position="210"/>
        <end position="335"/>
    </location>
</feature>
<dbReference type="PANTHER" id="PTHR43025">
    <property type="entry name" value="MONOGALACTOSYLDIACYLGLYCEROL SYNTHASE"/>
    <property type="match status" value="1"/>
</dbReference>
<organism evidence="9 10">
    <name type="scientific">Saccharopolyspora cebuensis</name>
    <dbReference type="NCBI Taxonomy" id="418759"/>
    <lineage>
        <taxon>Bacteria</taxon>
        <taxon>Bacillati</taxon>
        <taxon>Actinomycetota</taxon>
        <taxon>Actinomycetes</taxon>
        <taxon>Pseudonocardiales</taxon>
        <taxon>Pseudonocardiaceae</taxon>
        <taxon>Saccharopolyspora</taxon>
    </lineage>
</organism>
<dbReference type="InterPro" id="IPR050519">
    <property type="entry name" value="Glycosyltransf_28_UgtP"/>
</dbReference>
<keyword evidence="4" id="KW-0808">Transferase</keyword>
<evidence type="ECO:0000256" key="1">
    <source>
        <dbReference type="ARBA" id="ARBA00004370"/>
    </source>
</evidence>
<keyword evidence="10" id="KW-1185">Reference proteome</keyword>
<dbReference type="InterPro" id="IPR009695">
    <property type="entry name" value="Diacylglyc_glucosyltr_N"/>
</dbReference>
<gene>
    <name evidence="9" type="ORF">AB8O55_00200</name>
</gene>
<evidence type="ECO:0000256" key="4">
    <source>
        <dbReference type="ARBA" id="ARBA00022679"/>
    </source>
</evidence>
<sequence>MSLQPRRVLLISATIGEGHNATARAVAEAAEQRWPGCEVSWVDALAEMGGWVPRTFNWIYATNVESTPWLYDLFYSALWRWRWFADSSRRFVGAWSGRRLRAPVAAHRPDLIVSTYPLGTAGLDWLRRRGELREVPIAAVISDFSPHPFWVYPEVDLHHVMSEVSLREMRRAEPDAVGAVSVPPAVGAFHPADRTAARTAAGLPADGFAVVITCGSLGFGSVERAVRAARRADGVDRVVVVCGRNAALRQRLTDLADPRVVPLGWVEDMPGLMAAADAVITNAGGATALEALACGRAVVMFEPIAGHGKANAELMAEAELAELCWDADQLTALLRRWTEQPDALTQLEQRALKHAQAGDFAEQVAALAEVPRHHGRRSLRPQDAFFVHATTPTVPQQIGTVLRLTGSELSTHEWGEHLAERIRTHAAGLPMLNRRLVRRRGRRPEWVHDASIDPADHLRCREPRSGRQHADLVEEFFRTPVRTDRPPWELLLIHAEGDEEATLLAKMHHALGDGIAVNGTLVRLLCDVPPPHARRPDDAPPWYRRAGTVLRGLVSLARVGAAPAGGFTGRSTPDRTFGWLELSAREVRATARERGVSSSALLLAAVAEGLHRLLDDAGGAAPEQRMRVMVPKTIRTARGGAGLDAPGNHTASFAVDLPVGPMPVRRRLAEVTARLAAAERGDHPAAAVAVLRALGALPAPLHALVVRTIYRKRFFHAVVSVMPGRRSPAHVAGALIEQVLPVLSLADGVGIGIGAINWGEGVGFGITTDPGLAPHADALAEHVRGAFGDLRRLGARG</sequence>
<keyword evidence="3" id="KW-0328">Glycosyltransferase</keyword>
<protein>
    <submittedName>
        <fullName evidence="9">Wax ester/triacylglycerol synthase domain-containing protein</fullName>
    </submittedName>
</protein>
<comment type="similarity">
    <text evidence="2">Belongs to the glycosyltransferase 28 family.</text>
</comment>
<dbReference type="Pfam" id="PF04101">
    <property type="entry name" value="Glyco_tran_28_C"/>
    <property type="match status" value="1"/>
</dbReference>
<comment type="subcellular location">
    <subcellularLocation>
        <location evidence="1">Membrane</location>
    </subcellularLocation>
</comment>
<dbReference type="EMBL" id="JBGEHV010000001">
    <property type="protein sequence ID" value="MEY8037807.1"/>
    <property type="molecule type" value="Genomic_DNA"/>
</dbReference>
<evidence type="ECO:0000259" key="8">
    <source>
        <dbReference type="Pfam" id="PF06974"/>
    </source>
</evidence>
<feature type="domain" description="O-acyltransferase WSD1 C-terminal" evidence="8">
    <location>
        <begin position="647"/>
        <end position="790"/>
    </location>
</feature>
<proteinExistence type="inferred from homology"/>
<dbReference type="SUPFAM" id="SSF53756">
    <property type="entry name" value="UDP-Glycosyltransferase/glycogen phosphorylase"/>
    <property type="match status" value="1"/>
</dbReference>
<comment type="caution">
    <text evidence="9">The sequence shown here is derived from an EMBL/GenBank/DDBJ whole genome shotgun (WGS) entry which is preliminary data.</text>
</comment>
<dbReference type="SUPFAM" id="SSF52777">
    <property type="entry name" value="CoA-dependent acyltransferases"/>
    <property type="match status" value="1"/>
</dbReference>
<dbReference type="Pfam" id="PF06925">
    <property type="entry name" value="MGDG_synth"/>
    <property type="match status" value="1"/>
</dbReference>
<feature type="domain" description="O-acyltransferase WSD1-like N-terminal" evidence="5">
    <location>
        <begin position="379"/>
        <end position="557"/>
    </location>
</feature>
<feature type="domain" description="Diacylglycerol glucosyltransferase N-terminal" evidence="7">
    <location>
        <begin position="19"/>
        <end position="171"/>
    </location>
</feature>
<dbReference type="Pfam" id="PF06974">
    <property type="entry name" value="WS_DGAT_C"/>
    <property type="match status" value="1"/>
</dbReference>
<reference evidence="9 10" key="1">
    <citation type="submission" date="2024-08" db="EMBL/GenBank/DDBJ databases">
        <title>Genome mining of Saccharopolyspora cebuensis PGLac3 from Nigerian medicinal plant.</title>
        <authorList>
            <person name="Ezeobiora C.E."/>
            <person name="Igbokwe N.H."/>
            <person name="Amin D.H."/>
            <person name="Mendie U.E."/>
        </authorList>
    </citation>
    <scope>NUCLEOTIDE SEQUENCE [LARGE SCALE GENOMIC DNA]</scope>
    <source>
        <strain evidence="9 10">PGLac3</strain>
    </source>
</reference>
<evidence type="ECO:0000256" key="2">
    <source>
        <dbReference type="ARBA" id="ARBA00006962"/>
    </source>
</evidence>
<evidence type="ECO:0000259" key="5">
    <source>
        <dbReference type="Pfam" id="PF03007"/>
    </source>
</evidence>
<evidence type="ECO:0000256" key="3">
    <source>
        <dbReference type="ARBA" id="ARBA00022676"/>
    </source>
</evidence>
<dbReference type="Proteomes" id="UP001564626">
    <property type="component" value="Unassembled WGS sequence"/>
</dbReference>
<dbReference type="Pfam" id="PF03007">
    <property type="entry name" value="WS_DGAT_cat"/>
    <property type="match status" value="1"/>
</dbReference>
<dbReference type="InterPro" id="IPR004255">
    <property type="entry name" value="O-acyltransferase_WSD1_N"/>
</dbReference>
<dbReference type="InterPro" id="IPR007235">
    <property type="entry name" value="Glyco_trans_28_C"/>
</dbReference>
<evidence type="ECO:0000259" key="7">
    <source>
        <dbReference type="Pfam" id="PF06925"/>
    </source>
</evidence>